<accession>A0ACC8EM34</accession>
<sequence length="579" mass="65867">MAVLNSMPRQILREITTLLRPRLVNLRNCSLSRRALWHVAAPSLYNRVDLSIADRGDEDDNEKSVQRQLQLLRSISDNPKLGSLVRSFKNDDSWEFYDATMDTDNAVLVKAAQNMISLTQASLTPNQLAVQIVADLQSYTQLADLTIHGIHPEQHIWAMSPTSLTSLKWEMPTSYFRTFGSAWPAADYIVNVVENTCPALTSLDVGFSNREGQSELPAVAPERARQYRLVPNERPTTLPHLRHFGFRCWYGSSEQGTIEINFLDFIERQTIIEIRRYSLELWALVERKFGICPESGQGEGMTPYDFFYALTTKLSSPKFSIERFSVESIKCPFSADIGKLFQSWESLKFLRMGDGDNNNGPYDNDGRLDFGSYRSHLLQFIVALPQSLEELYLEINGEGLTLDCDEHFDPVCELGAQIFSKLRRLHTCDIHGWFSDIDGGLGSIPEKAVHYRRLGYEKSAKGDDGPPSPDARNANKVKYVWTSRMDGIYQEEDVEVIKEWEILELKDGEGVFKGKDADEVWLDGFTSEQARGGTERGRLANCPDYSWPTFKDKHSGKIPEENYRPTKVPYPRSQSHTCE</sequence>
<gene>
    <name evidence="1" type="ORF">K441DRAFT_682864</name>
</gene>
<dbReference type="EMBL" id="KV748269">
    <property type="protein sequence ID" value="OCK87124.1"/>
    <property type="molecule type" value="Genomic_DNA"/>
</dbReference>
<keyword evidence="2" id="KW-1185">Reference proteome</keyword>
<reference evidence="1 2" key="1">
    <citation type="journal article" date="2016" name="Nat. Commun.">
        <title>Ectomycorrhizal ecology is imprinted in the genome of the dominant symbiotic fungus Cenococcum geophilum.</title>
        <authorList>
            <consortium name="DOE Joint Genome Institute"/>
            <person name="Peter M."/>
            <person name="Kohler A."/>
            <person name="Ohm R.A."/>
            <person name="Kuo A."/>
            <person name="Krutzmann J."/>
            <person name="Morin E."/>
            <person name="Arend M."/>
            <person name="Barry K.W."/>
            <person name="Binder M."/>
            <person name="Choi C."/>
            <person name="Clum A."/>
            <person name="Copeland A."/>
            <person name="Grisel N."/>
            <person name="Haridas S."/>
            <person name="Kipfer T."/>
            <person name="LaButti K."/>
            <person name="Lindquist E."/>
            <person name="Lipzen A."/>
            <person name="Maire R."/>
            <person name="Meier B."/>
            <person name="Mihaltcheva S."/>
            <person name="Molinier V."/>
            <person name="Murat C."/>
            <person name="Poggeler S."/>
            <person name="Quandt C.A."/>
            <person name="Sperisen C."/>
            <person name="Tritt A."/>
            <person name="Tisserant E."/>
            <person name="Crous P.W."/>
            <person name="Henrissat B."/>
            <person name="Nehls U."/>
            <person name="Egli S."/>
            <person name="Spatafora J.W."/>
            <person name="Grigoriev I.V."/>
            <person name="Martin F.M."/>
        </authorList>
    </citation>
    <scope>NUCLEOTIDE SEQUENCE [LARGE SCALE GENOMIC DNA]</scope>
    <source>
        <strain evidence="1 2">1.58</strain>
    </source>
</reference>
<proteinExistence type="predicted"/>
<dbReference type="Proteomes" id="UP000250078">
    <property type="component" value="Unassembled WGS sequence"/>
</dbReference>
<name>A0ACC8EM34_9PEZI</name>
<organism evidence="1 2">
    <name type="scientific">Cenococcum geophilum 1.58</name>
    <dbReference type="NCBI Taxonomy" id="794803"/>
    <lineage>
        <taxon>Eukaryota</taxon>
        <taxon>Fungi</taxon>
        <taxon>Dikarya</taxon>
        <taxon>Ascomycota</taxon>
        <taxon>Pezizomycotina</taxon>
        <taxon>Dothideomycetes</taxon>
        <taxon>Pleosporomycetidae</taxon>
        <taxon>Gloniales</taxon>
        <taxon>Gloniaceae</taxon>
        <taxon>Cenococcum</taxon>
    </lineage>
</organism>
<evidence type="ECO:0000313" key="2">
    <source>
        <dbReference type="Proteomes" id="UP000250078"/>
    </source>
</evidence>
<evidence type="ECO:0000313" key="1">
    <source>
        <dbReference type="EMBL" id="OCK87124.1"/>
    </source>
</evidence>
<protein>
    <submittedName>
        <fullName evidence="1">Uncharacterized protein</fullName>
    </submittedName>
</protein>